<name>A0ABN9XWM1_9DINO</name>
<evidence type="ECO:0000256" key="1">
    <source>
        <dbReference type="SAM" id="MobiDB-lite"/>
    </source>
</evidence>
<accession>A0ABN9XWM1</accession>
<evidence type="ECO:0000313" key="3">
    <source>
        <dbReference type="Proteomes" id="UP001189429"/>
    </source>
</evidence>
<organism evidence="2 3">
    <name type="scientific">Prorocentrum cordatum</name>
    <dbReference type="NCBI Taxonomy" id="2364126"/>
    <lineage>
        <taxon>Eukaryota</taxon>
        <taxon>Sar</taxon>
        <taxon>Alveolata</taxon>
        <taxon>Dinophyceae</taxon>
        <taxon>Prorocentrales</taxon>
        <taxon>Prorocentraceae</taxon>
        <taxon>Prorocentrum</taxon>
    </lineage>
</organism>
<dbReference type="Proteomes" id="UP001189429">
    <property type="component" value="Unassembled WGS sequence"/>
</dbReference>
<feature type="compositionally biased region" description="Pro residues" evidence="1">
    <location>
        <begin position="160"/>
        <end position="188"/>
    </location>
</feature>
<protein>
    <submittedName>
        <fullName evidence="2">Uncharacterized protein</fullName>
    </submittedName>
</protein>
<comment type="caution">
    <text evidence="2">The sequence shown here is derived from an EMBL/GenBank/DDBJ whole genome shotgun (WGS) entry which is preliminary data.</text>
</comment>
<feature type="non-terminal residue" evidence="2">
    <location>
        <position position="1"/>
    </location>
</feature>
<dbReference type="EMBL" id="CAUYUJ010021169">
    <property type="protein sequence ID" value="CAK0903091.1"/>
    <property type="molecule type" value="Genomic_DNA"/>
</dbReference>
<feature type="region of interest" description="Disordered" evidence="1">
    <location>
        <begin position="157"/>
        <end position="198"/>
    </location>
</feature>
<keyword evidence="3" id="KW-1185">Reference proteome</keyword>
<proteinExistence type="predicted"/>
<gene>
    <name evidence="2" type="ORF">PCOR1329_LOCUS79493</name>
</gene>
<evidence type="ECO:0000313" key="2">
    <source>
        <dbReference type="EMBL" id="CAK0903091.1"/>
    </source>
</evidence>
<sequence>RTLEMSAVERLIPGKDPAVLLRMPEDTFRAVARSLAPRVSSRLLAAACVMQARVEGAQLAPGGYLESVAASVTNGGPLPQAPVRWPLEEVLQSMDLLARAANADPEQPLLRLELACSWEESGLRSFGPAGAAAVVRLGYLQARQALHAFAGGRVAKERWPPPSRSAWSPPPGSTPAPRRPTLPAPAPPAREAACRRHG</sequence>
<reference evidence="2" key="1">
    <citation type="submission" date="2023-10" db="EMBL/GenBank/DDBJ databases">
        <authorList>
            <person name="Chen Y."/>
            <person name="Shah S."/>
            <person name="Dougan E. K."/>
            <person name="Thang M."/>
            <person name="Chan C."/>
        </authorList>
    </citation>
    <scope>NUCLEOTIDE SEQUENCE [LARGE SCALE GENOMIC DNA]</scope>
</reference>